<protein>
    <recommendedName>
        <fullName evidence="4">BTB domain-containing protein</fullName>
    </recommendedName>
</protein>
<name>A0A9P4NTV3_9PEZI</name>
<dbReference type="EMBL" id="MU007028">
    <property type="protein sequence ID" value="KAF2432100.1"/>
    <property type="molecule type" value="Genomic_DNA"/>
</dbReference>
<evidence type="ECO:0000313" key="2">
    <source>
        <dbReference type="EMBL" id="KAF2432100.1"/>
    </source>
</evidence>
<dbReference type="Gene3D" id="3.30.710.10">
    <property type="entry name" value="Potassium Channel Kv1.1, Chain A"/>
    <property type="match status" value="1"/>
</dbReference>
<proteinExistence type="predicted"/>
<accession>A0A9P4NTV3</accession>
<feature type="region of interest" description="Disordered" evidence="1">
    <location>
        <begin position="333"/>
        <end position="359"/>
    </location>
</feature>
<gene>
    <name evidence="2" type="ORF">EJ08DRAFT_732842</name>
</gene>
<evidence type="ECO:0008006" key="4">
    <source>
        <dbReference type="Google" id="ProtNLM"/>
    </source>
</evidence>
<organism evidence="2 3">
    <name type="scientific">Tothia fuscella</name>
    <dbReference type="NCBI Taxonomy" id="1048955"/>
    <lineage>
        <taxon>Eukaryota</taxon>
        <taxon>Fungi</taxon>
        <taxon>Dikarya</taxon>
        <taxon>Ascomycota</taxon>
        <taxon>Pezizomycotina</taxon>
        <taxon>Dothideomycetes</taxon>
        <taxon>Pleosporomycetidae</taxon>
        <taxon>Venturiales</taxon>
        <taxon>Cylindrosympodiaceae</taxon>
        <taxon>Tothia</taxon>
    </lineage>
</organism>
<keyword evidence="3" id="KW-1185">Reference proteome</keyword>
<dbReference type="Proteomes" id="UP000800235">
    <property type="component" value="Unassembled WGS sequence"/>
</dbReference>
<sequence>MEHCKFDQPDLATDSLVLVNPLLAGVANLTICVGERNGQPLKRFLVISESMRLASPVWNAMLKPDGPFLENGAKEVSFPEDDPDAFEVIIRITHGQFSTISDISDDHILMSLAFLVDKYELQNLVSAFISRWADSLRLCRDSSLLRREQVLFTAYVFGDCDTFKTALLDLVVNCRVDKQGVILLSGKPVDFRYLPTETTGCVTNNHFAKLEALMRLGTCAIDKLTLCKKNLCIVEDNATPCCGTVMGTMIIALSKIGHWPVPPSVDELAKSVPGFADYLDEHITQYVHTFAEDHEACPAASMYTDAMELMLKESRPLPNTLVQHFQAFAPKETSTTYAKVPTTPKKSKNKRRSSFKRTR</sequence>
<feature type="compositionally biased region" description="Basic residues" evidence="1">
    <location>
        <begin position="345"/>
        <end position="359"/>
    </location>
</feature>
<dbReference type="InterPro" id="IPR011333">
    <property type="entry name" value="SKP1/BTB/POZ_sf"/>
</dbReference>
<reference evidence="2" key="1">
    <citation type="journal article" date="2020" name="Stud. Mycol.">
        <title>101 Dothideomycetes genomes: a test case for predicting lifestyles and emergence of pathogens.</title>
        <authorList>
            <person name="Haridas S."/>
            <person name="Albert R."/>
            <person name="Binder M."/>
            <person name="Bloem J."/>
            <person name="Labutti K."/>
            <person name="Salamov A."/>
            <person name="Andreopoulos B."/>
            <person name="Baker S."/>
            <person name="Barry K."/>
            <person name="Bills G."/>
            <person name="Bluhm B."/>
            <person name="Cannon C."/>
            <person name="Castanera R."/>
            <person name="Culley D."/>
            <person name="Daum C."/>
            <person name="Ezra D."/>
            <person name="Gonzalez J."/>
            <person name="Henrissat B."/>
            <person name="Kuo A."/>
            <person name="Liang C."/>
            <person name="Lipzen A."/>
            <person name="Lutzoni F."/>
            <person name="Magnuson J."/>
            <person name="Mondo S."/>
            <person name="Nolan M."/>
            <person name="Ohm R."/>
            <person name="Pangilinan J."/>
            <person name="Park H.-J."/>
            <person name="Ramirez L."/>
            <person name="Alfaro M."/>
            <person name="Sun H."/>
            <person name="Tritt A."/>
            <person name="Yoshinaga Y."/>
            <person name="Zwiers L.-H."/>
            <person name="Turgeon B."/>
            <person name="Goodwin S."/>
            <person name="Spatafora J."/>
            <person name="Crous P."/>
            <person name="Grigoriev I."/>
        </authorList>
    </citation>
    <scope>NUCLEOTIDE SEQUENCE</scope>
    <source>
        <strain evidence="2">CBS 130266</strain>
    </source>
</reference>
<evidence type="ECO:0000256" key="1">
    <source>
        <dbReference type="SAM" id="MobiDB-lite"/>
    </source>
</evidence>
<evidence type="ECO:0000313" key="3">
    <source>
        <dbReference type="Proteomes" id="UP000800235"/>
    </source>
</evidence>
<comment type="caution">
    <text evidence="2">The sequence shown here is derived from an EMBL/GenBank/DDBJ whole genome shotgun (WGS) entry which is preliminary data.</text>
</comment>
<dbReference type="AlphaFoldDB" id="A0A9P4NTV3"/>
<dbReference type="OrthoDB" id="3944762at2759"/>